<dbReference type="NCBIfam" id="NF047593">
    <property type="entry name" value="IS66_ISAeme5_TnpA"/>
    <property type="match status" value="1"/>
</dbReference>
<proteinExistence type="predicted"/>
<dbReference type="Proteomes" id="UP000282597">
    <property type="component" value="Chromosome"/>
</dbReference>
<dbReference type="RefSeq" id="WP_045361781.1">
    <property type="nucleotide sequence ID" value="NZ_AP018150.1"/>
</dbReference>
<sequence>MKEETRLQKRKDWASHVGNWKASGQSQAAYCSAQGLKLNTFKDWVVKIRKDGGLPAKPKQGLSWVPVKVQVEETSSNLILRAVNRWQLELPAKVCPHWLGQLLRELGGC</sequence>
<dbReference type="KEGG" id="mcys:MCB1EB_1379"/>
<gene>
    <name evidence="1" type="ORF">MCB1EB_1379</name>
</gene>
<name>A0A2Z6EVQ8_9BURK</name>
<reference evidence="1 2" key="1">
    <citation type="journal article" date="2018" name="Microbes Environ.">
        <title>Comparative Genomic Insights into Endofungal Lifestyles of Two Bacterial Endosymbionts, Mycoavidus cysteinexigens and Burkholderia rhizoxinica.</title>
        <authorList>
            <person name="Sharmin D."/>
            <person name="Guo Y."/>
            <person name="Nishizawa T."/>
            <person name="Ohshima S."/>
            <person name="Sato Y."/>
            <person name="Takashima Y."/>
            <person name="Narisawa K."/>
            <person name="Ohta H."/>
        </authorList>
    </citation>
    <scope>NUCLEOTIDE SEQUENCE [LARGE SCALE GENOMIC DNA]</scope>
    <source>
        <strain evidence="1 2">B1-EB</strain>
    </source>
</reference>
<accession>A0A2Z6EVQ8</accession>
<protein>
    <submittedName>
        <fullName evidence="1">Uncharacterized protein</fullName>
    </submittedName>
</protein>
<organism evidence="1 2">
    <name type="scientific">Mycoavidus cysteinexigens</name>
    <dbReference type="NCBI Taxonomy" id="1553431"/>
    <lineage>
        <taxon>Bacteria</taxon>
        <taxon>Pseudomonadati</taxon>
        <taxon>Pseudomonadota</taxon>
        <taxon>Betaproteobacteria</taxon>
        <taxon>Burkholderiales</taxon>
        <taxon>Burkholderiaceae</taxon>
        <taxon>Mycoavidus</taxon>
    </lineage>
</organism>
<evidence type="ECO:0000313" key="2">
    <source>
        <dbReference type="Proteomes" id="UP000282597"/>
    </source>
</evidence>
<evidence type="ECO:0000313" key="1">
    <source>
        <dbReference type="EMBL" id="BBE09540.1"/>
    </source>
</evidence>
<dbReference type="AlphaFoldDB" id="A0A2Z6EVQ8"/>
<keyword evidence="2" id="KW-1185">Reference proteome</keyword>
<dbReference type="EMBL" id="AP018150">
    <property type="protein sequence ID" value="BBE09540.1"/>
    <property type="molecule type" value="Genomic_DNA"/>
</dbReference>